<comment type="caution">
    <text evidence="10">The sequence shown here is derived from an EMBL/GenBank/DDBJ whole genome shotgun (WGS) entry which is preliminary data.</text>
</comment>
<evidence type="ECO:0000313" key="11">
    <source>
        <dbReference type="Proteomes" id="UP001287356"/>
    </source>
</evidence>
<feature type="region of interest" description="Disordered" evidence="8">
    <location>
        <begin position="117"/>
        <end position="149"/>
    </location>
</feature>
<comment type="pathway">
    <text evidence="2">Glycolipid biosynthesis; glycosylphosphatidylinositol-anchor biosynthesis.</text>
</comment>
<feature type="transmembrane region" description="Helical" evidence="9">
    <location>
        <begin position="159"/>
        <end position="181"/>
    </location>
</feature>
<organism evidence="10 11">
    <name type="scientific">Lasiosphaeria ovina</name>
    <dbReference type="NCBI Taxonomy" id="92902"/>
    <lineage>
        <taxon>Eukaryota</taxon>
        <taxon>Fungi</taxon>
        <taxon>Dikarya</taxon>
        <taxon>Ascomycota</taxon>
        <taxon>Pezizomycotina</taxon>
        <taxon>Sordariomycetes</taxon>
        <taxon>Sordariomycetidae</taxon>
        <taxon>Sordariales</taxon>
        <taxon>Lasiosphaeriaceae</taxon>
        <taxon>Lasiosphaeria</taxon>
    </lineage>
</organism>
<reference evidence="10" key="1">
    <citation type="journal article" date="2023" name="Mol. Phylogenet. Evol.">
        <title>Genome-scale phylogeny and comparative genomics of the fungal order Sordariales.</title>
        <authorList>
            <person name="Hensen N."/>
            <person name="Bonometti L."/>
            <person name="Westerberg I."/>
            <person name="Brannstrom I.O."/>
            <person name="Guillou S."/>
            <person name="Cros-Aarteil S."/>
            <person name="Calhoun S."/>
            <person name="Haridas S."/>
            <person name="Kuo A."/>
            <person name="Mondo S."/>
            <person name="Pangilinan J."/>
            <person name="Riley R."/>
            <person name="LaButti K."/>
            <person name="Andreopoulos B."/>
            <person name="Lipzen A."/>
            <person name="Chen C."/>
            <person name="Yan M."/>
            <person name="Daum C."/>
            <person name="Ng V."/>
            <person name="Clum A."/>
            <person name="Steindorff A."/>
            <person name="Ohm R.A."/>
            <person name="Martin F."/>
            <person name="Silar P."/>
            <person name="Natvig D.O."/>
            <person name="Lalanne C."/>
            <person name="Gautier V."/>
            <person name="Ament-Velasquez S.L."/>
            <person name="Kruys A."/>
            <person name="Hutchinson M.I."/>
            <person name="Powell A.J."/>
            <person name="Barry K."/>
            <person name="Miller A.N."/>
            <person name="Grigoriev I.V."/>
            <person name="Debuchy R."/>
            <person name="Gladieux P."/>
            <person name="Hiltunen Thoren M."/>
            <person name="Johannesson H."/>
        </authorList>
    </citation>
    <scope>NUCLEOTIDE SEQUENCE</scope>
    <source>
        <strain evidence="10">CBS 958.72</strain>
    </source>
</reference>
<proteinExistence type="predicted"/>
<accession>A0AAE0KBP7</accession>
<keyword evidence="6 9" id="KW-1133">Transmembrane helix</keyword>
<feature type="transmembrane region" description="Helical" evidence="9">
    <location>
        <begin position="187"/>
        <end position="208"/>
    </location>
</feature>
<protein>
    <submittedName>
        <fullName evidence="10">GPI biosynthesis protein family Pig-F-domain-containing protein</fullName>
    </submittedName>
</protein>
<reference evidence="10" key="2">
    <citation type="submission" date="2023-06" db="EMBL/GenBank/DDBJ databases">
        <authorList>
            <consortium name="Lawrence Berkeley National Laboratory"/>
            <person name="Haridas S."/>
            <person name="Hensen N."/>
            <person name="Bonometti L."/>
            <person name="Westerberg I."/>
            <person name="Brannstrom I.O."/>
            <person name="Guillou S."/>
            <person name="Cros-Aarteil S."/>
            <person name="Calhoun S."/>
            <person name="Kuo A."/>
            <person name="Mondo S."/>
            <person name="Pangilinan J."/>
            <person name="Riley R."/>
            <person name="Labutti K."/>
            <person name="Andreopoulos B."/>
            <person name="Lipzen A."/>
            <person name="Chen C."/>
            <person name="Yanf M."/>
            <person name="Daum C."/>
            <person name="Ng V."/>
            <person name="Clum A."/>
            <person name="Steindorff A."/>
            <person name="Ohm R."/>
            <person name="Martin F."/>
            <person name="Silar P."/>
            <person name="Natvig D."/>
            <person name="Lalanne C."/>
            <person name="Gautier V."/>
            <person name="Ament-Velasquez S.L."/>
            <person name="Kruys A."/>
            <person name="Hutchinson M.I."/>
            <person name="Powell A.J."/>
            <person name="Barry K."/>
            <person name="Miller A.N."/>
            <person name="Grigoriev I.V."/>
            <person name="Debuchy R."/>
            <person name="Gladieux P."/>
            <person name="Thoren M.H."/>
            <person name="Johannesson H."/>
        </authorList>
    </citation>
    <scope>NUCLEOTIDE SEQUENCE</scope>
    <source>
        <strain evidence="10">CBS 958.72</strain>
    </source>
</reference>
<dbReference type="InterPro" id="IPR009580">
    <property type="entry name" value="GPI_biosynthesis_protein_Pig-F"/>
</dbReference>
<evidence type="ECO:0000256" key="7">
    <source>
        <dbReference type="ARBA" id="ARBA00023136"/>
    </source>
</evidence>
<feature type="transmembrane region" description="Helical" evidence="9">
    <location>
        <begin position="100"/>
        <end position="121"/>
    </location>
</feature>
<gene>
    <name evidence="10" type="ORF">B0T24DRAFT_268032</name>
</gene>
<evidence type="ECO:0000256" key="8">
    <source>
        <dbReference type="SAM" id="MobiDB-lite"/>
    </source>
</evidence>
<feature type="transmembrane region" description="Helical" evidence="9">
    <location>
        <begin position="229"/>
        <end position="249"/>
    </location>
</feature>
<keyword evidence="3" id="KW-0337">GPI-anchor biosynthesis</keyword>
<evidence type="ECO:0000256" key="5">
    <source>
        <dbReference type="ARBA" id="ARBA00022824"/>
    </source>
</evidence>
<evidence type="ECO:0000256" key="1">
    <source>
        <dbReference type="ARBA" id="ARBA00004477"/>
    </source>
</evidence>
<feature type="transmembrane region" description="Helical" evidence="9">
    <location>
        <begin position="261"/>
        <end position="283"/>
    </location>
</feature>
<evidence type="ECO:0000256" key="2">
    <source>
        <dbReference type="ARBA" id="ARBA00004687"/>
    </source>
</evidence>
<dbReference type="AlphaFoldDB" id="A0AAE0KBP7"/>
<evidence type="ECO:0000256" key="3">
    <source>
        <dbReference type="ARBA" id="ARBA00022502"/>
    </source>
</evidence>
<dbReference type="GO" id="GO:0006506">
    <property type="term" value="P:GPI anchor biosynthetic process"/>
    <property type="evidence" value="ECO:0007669"/>
    <property type="project" value="UniProtKB-KW"/>
</dbReference>
<name>A0AAE0KBP7_9PEZI</name>
<keyword evidence="11" id="KW-1185">Reference proteome</keyword>
<sequence length="287" mass="29019">MPLVDPVTMSSSIAKGGVAAARSSPSAATGKATTTSSSPTTAVAKLLPVQLQQTPASQYTRHAVPALLAALFVARFQSLVADPVATMYSSLPVVAALQMAYALACLPIAGAAGSGGAGASARKPRPGDKKKTAGSGSSAGGGGGGDAAGRRPYPPVTAFLSLILTALATPFLFAAMVLFGAPLLTHPAHTLLCAAHLAVLALFPLFYVHGVDTAAWAAVAACQAPFDDTFGGLVGGLAGAWLGAVPIPLDWDRAWQRWPVTILAGLYAGYLLGRALGGSWLLWGKKF</sequence>
<keyword evidence="5" id="KW-0256">Endoplasmic reticulum</keyword>
<comment type="subcellular location">
    <subcellularLocation>
        <location evidence="1">Endoplasmic reticulum membrane</location>
        <topology evidence="1">Multi-pass membrane protein</topology>
    </subcellularLocation>
</comment>
<dbReference type="Proteomes" id="UP001287356">
    <property type="component" value="Unassembled WGS sequence"/>
</dbReference>
<dbReference type="EMBL" id="JAULSN010000004">
    <property type="protein sequence ID" value="KAK3373564.1"/>
    <property type="molecule type" value="Genomic_DNA"/>
</dbReference>
<feature type="compositionally biased region" description="Gly residues" evidence="8">
    <location>
        <begin position="137"/>
        <end position="147"/>
    </location>
</feature>
<evidence type="ECO:0000256" key="4">
    <source>
        <dbReference type="ARBA" id="ARBA00022692"/>
    </source>
</evidence>
<evidence type="ECO:0000256" key="6">
    <source>
        <dbReference type="ARBA" id="ARBA00022989"/>
    </source>
</evidence>
<evidence type="ECO:0000256" key="9">
    <source>
        <dbReference type="SAM" id="Phobius"/>
    </source>
</evidence>
<keyword evidence="7 9" id="KW-0472">Membrane</keyword>
<dbReference type="GO" id="GO:0005789">
    <property type="term" value="C:endoplasmic reticulum membrane"/>
    <property type="evidence" value="ECO:0007669"/>
    <property type="project" value="UniProtKB-SubCell"/>
</dbReference>
<evidence type="ECO:0000313" key="10">
    <source>
        <dbReference type="EMBL" id="KAK3373564.1"/>
    </source>
</evidence>
<keyword evidence="4 9" id="KW-0812">Transmembrane</keyword>
<dbReference type="Pfam" id="PF06699">
    <property type="entry name" value="PIG-F"/>
    <property type="match status" value="1"/>
</dbReference>